<dbReference type="GO" id="GO:0045505">
    <property type="term" value="F:dynein intermediate chain binding"/>
    <property type="evidence" value="ECO:0007669"/>
    <property type="project" value="TreeGrafter"/>
</dbReference>
<keyword evidence="4" id="KW-1185">Reference proteome</keyword>
<dbReference type="RefSeq" id="XP_044558382.1">
    <property type="nucleotide sequence ID" value="XM_044710759.1"/>
</dbReference>
<dbReference type="OrthoDB" id="25887at2759"/>
<dbReference type="VEuPathDB" id="AmoebaDB:NfTy_008470"/>
<dbReference type="InterPro" id="IPR026697">
    <property type="entry name" value="DNAAF6"/>
</dbReference>
<dbReference type="OMA" id="TLCANIR"/>
<protein>
    <recommendedName>
        <fullName evidence="2">PIH1D1/2/3 CS-like domain-containing protein</fullName>
    </recommendedName>
</protein>
<accession>A0A6A5BLA6</accession>
<gene>
    <name evidence="3" type="ORF">FDP41_007056</name>
</gene>
<dbReference type="EMBL" id="VFQX01000058">
    <property type="protein sequence ID" value="KAF0973669.1"/>
    <property type="molecule type" value="Genomic_DNA"/>
</dbReference>
<dbReference type="PANTHER" id="PTHR21083">
    <property type="entry name" value="TWISTER"/>
    <property type="match status" value="1"/>
</dbReference>
<evidence type="ECO:0000313" key="3">
    <source>
        <dbReference type="EMBL" id="KAF0973669.1"/>
    </source>
</evidence>
<dbReference type="VEuPathDB" id="AmoebaDB:NF0085460"/>
<dbReference type="Pfam" id="PF18201">
    <property type="entry name" value="PIH1_CS"/>
    <property type="match status" value="1"/>
</dbReference>
<proteinExistence type="inferred from homology"/>
<name>A0A6A5BLA6_NAEFO</name>
<evidence type="ECO:0000313" key="4">
    <source>
        <dbReference type="Proteomes" id="UP000444721"/>
    </source>
</evidence>
<sequence length="216" mass="25050">MFDPEFASAEPSQFELLNNLIEESEGFNKKMNPEELRSRQEEEKYMKQKQLEEERILKDISSSCHSDRYSNSSTTLNTKIEVIDKLIGTKAQKLDPRIWTDTELDELEEDFEDEREIPDYDIIYQQKVSAMDAYLGIDPEKDPSTSCSDTLCANIRLPKTKNLAEIELDISSTTFSVKTEHYKLIANFPQEVIEKETKAKWNSKTKTLQIIVPVVR</sequence>
<dbReference type="InterPro" id="IPR041442">
    <property type="entry name" value="PIH1D1/2/3_CS-like"/>
</dbReference>
<dbReference type="GeneID" id="68114274"/>
<comment type="caution">
    <text evidence="3">The sequence shown here is derived from an EMBL/GenBank/DDBJ whole genome shotgun (WGS) entry which is preliminary data.</text>
</comment>
<dbReference type="AlphaFoldDB" id="A0A6A5BLA6"/>
<organism evidence="3 4">
    <name type="scientific">Naegleria fowleri</name>
    <name type="common">Brain eating amoeba</name>
    <dbReference type="NCBI Taxonomy" id="5763"/>
    <lineage>
        <taxon>Eukaryota</taxon>
        <taxon>Discoba</taxon>
        <taxon>Heterolobosea</taxon>
        <taxon>Tetramitia</taxon>
        <taxon>Eutetramitia</taxon>
        <taxon>Vahlkampfiidae</taxon>
        <taxon>Naegleria</taxon>
    </lineage>
</organism>
<feature type="domain" description="PIH1D1/2/3 CS-like" evidence="2">
    <location>
        <begin position="118"/>
        <end position="215"/>
    </location>
</feature>
<dbReference type="GO" id="GO:0051087">
    <property type="term" value="F:protein-folding chaperone binding"/>
    <property type="evidence" value="ECO:0007669"/>
    <property type="project" value="InterPro"/>
</dbReference>
<dbReference type="PANTHER" id="PTHR21083:SF0">
    <property type="entry name" value="DYNEIN AXONEMAL ASSEMBLY FACTOR 6"/>
    <property type="match status" value="1"/>
</dbReference>
<dbReference type="Proteomes" id="UP000444721">
    <property type="component" value="Unassembled WGS sequence"/>
</dbReference>
<evidence type="ECO:0000259" key="2">
    <source>
        <dbReference type="Pfam" id="PF18201"/>
    </source>
</evidence>
<evidence type="ECO:0000256" key="1">
    <source>
        <dbReference type="ARBA" id="ARBA00008511"/>
    </source>
</evidence>
<reference evidence="3 4" key="1">
    <citation type="journal article" date="2019" name="Sci. Rep.">
        <title>Nanopore sequencing improves the draft genome of the human pathogenic amoeba Naegleria fowleri.</title>
        <authorList>
            <person name="Liechti N."/>
            <person name="Schurch N."/>
            <person name="Bruggmann R."/>
            <person name="Wittwer M."/>
        </authorList>
    </citation>
    <scope>NUCLEOTIDE SEQUENCE [LARGE SCALE GENOMIC DNA]</scope>
    <source>
        <strain evidence="3 4">ATCC 30894</strain>
    </source>
</reference>
<dbReference type="GO" id="GO:0070286">
    <property type="term" value="P:axonemal dynein complex assembly"/>
    <property type="evidence" value="ECO:0007669"/>
    <property type="project" value="InterPro"/>
</dbReference>
<dbReference type="VEuPathDB" id="AmoebaDB:FDP41_007056"/>
<dbReference type="GO" id="GO:0005737">
    <property type="term" value="C:cytoplasm"/>
    <property type="evidence" value="ECO:0007669"/>
    <property type="project" value="TreeGrafter"/>
</dbReference>
<comment type="similarity">
    <text evidence="1">Belongs to the PIH1 family.</text>
</comment>